<sequence length="143" mass="16207">MKKFLRELLIYSISFLLILFLTSQLFSLEKRPIYTSIKSNTVSSVYTPTYTLTNVTNTQTYTMTAQKTVTSTSSQSSTKEKESSQPEIQNPSQIIYEVKVGDTIIGIAQKYGISWQELAKINKLKDPNYLVVGQKLIIPINNK</sequence>
<dbReference type="Gene3D" id="3.10.350.10">
    <property type="entry name" value="LysM domain"/>
    <property type="match status" value="1"/>
</dbReference>
<feature type="domain" description="LysM" evidence="2">
    <location>
        <begin position="94"/>
        <end position="138"/>
    </location>
</feature>
<evidence type="ECO:0000256" key="1">
    <source>
        <dbReference type="SAM" id="MobiDB-lite"/>
    </source>
</evidence>
<feature type="compositionally biased region" description="Low complexity" evidence="1">
    <location>
        <begin position="66"/>
        <end position="77"/>
    </location>
</feature>
<dbReference type="SMART" id="SM00257">
    <property type="entry name" value="LysM"/>
    <property type="match status" value="1"/>
</dbReference>
<dbReference type="AlphaFoldDB" id="A0A7C3MK79"/>
<comment type="caution">
    <text evidence="3">The sequence shown here is derived from an EMBL/GenBank/DDBJ whole genome shotgun (WGS) entry which is preliminary data.</text>
</comment>
<dbReference type="InterPro" id="IPR036779">
    <property type="entry name" value="LysM_dom_sf"/>
</dbReference>
<evidence type="ECO:0000259" key="2">
    <source>
        <dbReference type="PROSITE" id="PS51782"/>
    </source>
</evidence>
<dbReference type="PROSITE" id="PS51782">
    <property type="entry name" value="LYSM"/>
    <property type="match status" value="1"/>
</dbReference>
<reference evidence="3" key="1">
    <citation type="journal article" date="2020" name="mSystems">
        <title>Genome- and Community-Level Interaction Insights into Carbon Utilization and Element Cycling Functions of Hydrothermarchaeota in Hydrothermal Sediment.</title>
        <authorList>
            <person name="Zhou Z."/>
            <person name="Liu Y."/>
            <person name="Xu W."/>
            <person name="Pan J."/>
            <person name="Luo Z.H."/>
            <person name="Li M."/>
        </authorList>
    </citation>
    <scope>NUCLEOTIDE SEQUENCE [LARGE SCALE GENOMIC DNA]</scope>
    <source>
        <strain evidence="3">SpSt-81</strain>
    </source>
</reference>
<accession>A0A7C3MK79</accession>
<protein>
    <submittedName>
        <fullName evidence="3">LysM peptidoglycan-binding domain-containing protein</fullName>
    </submittedName>
</protein>
<gene>
    <name evidence="3" type="ORF">ENW00_05665</name>
</gene>
<proteinExistence type="predicted"/>
<feature type="region of interest" description="Disordered" evidence="1">
    <location>
        <begin position="66"/>
        <end position="88"/>
    </location>
</feature>
<organism evidence="3">
    <name type="scientific">Dictyoglomus thermophilum</name>
    <dbReference type="NCBI Taxonomy" id="14"/>
    <lineage>
        <taxon>Bacteria</taxon>
        <taxon>Pseudomonadati</taxon>
        <taxon>Dictyoglomota</taxon>
        <taxon>Dictyoglomia</taxon>
        <taxon>Dictyoglomales</taxon>
        <taxon>Dictyoglomaceae</taxon>
        <taxon>Dictyoglomus</taxon>
    </lineage>
</organism>
<dbReference type="EMBL" id="DTIN01000015">
    <property type="protein sequence ID" value="HFX13629.1"/>
    <property type="molecule type" value="Genomic_DNA"/>
</dbReference>
<dbReference type="SUPFAM" id="SSF54106">
    <property type="entry name" value="LysM domain"/>
    <property type="match status" value="1"/>
</dbReference>
<name>A0A7C3MK79_DICTH</name>
<evidence type="ECO:0000313" key="3">
    <source>
        <dbReference type="EMBL" id="HFX13629.1"/>
    </source>
</evidence>
<dbReference type="Pfam" id="PF01476">
    <property type="entry name" value="LysM"/>
    <property type="match status" value="1"/>
</dbReference>
<dbReference type="InterPro" id="IPR018392">
    <property type="entry name" value="LysM"/>
</dbReference>
<dbReference type="CDD" id="cd00118">
    <property type="entry name" value="LysM"/>
    <property type="match status" value="1"/>
</dbReference>